<feature type="transmembrane region" description="Helical" evidence="3">
    <location>
        <begin position="183"/>
        <end position="200"/>
    </location>
</feature>
<reference evidence="4 5" key="1">
    <citation type="submission" date="2019-12" db="EMBL/GenBank/DDBJ databases">
        <authorList>
            <person name="Huq M.A."/>
        </authorList>
    </citation>
    <scope>NUCLEOTIDE SEQUENCE [LARGE SCALE GENOMIC DNA]</scope>
    <source>
        <strain evidence="4 5">MAH-34</strain>
    </source>
</reference>
<protein>
    <submittedName>
        <fullName evidence="4">DUF2339 domain-containing protein</fullName>
    </submittedName>
</protein>
<evidence type="ECO:0000256" key="2">
    <source>
        <dbReference type="SAM" id="MobiDB-lite"/>
    </source>
</evidence>
<evidence type="ECO:0000256" key="1">
    <source>
        <dbReference type="SAM" id="Coils"/>
    </source>
</evidence>
<keyword evidence="1" id="KW-0175">Coiled coil</keyword>
<feature type="region of interest" description="Disordered" evidence="2">
    <location>
        <begin position="48"/>
        <end position="71"/>
    </location>
</feature>
<feature type="transmembrane region" description="Helical" evidence="3">
    <location>
        <begin position="530"/>
        <end position="548"/>
    </location>
</feature>
<feature type="transmembrane region" description="Helical" evidence="3">
    <location>
        <begin position="554"/>
        <end position="575"/>
    </location>
</feature>
<keyword evidence="3" id="KW-1133">Transmembrane helix</keyword>
<feature type="transmembrane region" description="Helical" evidence="3">
    <location>
        <begin position="500"/>
        <end position="523"/>
    </location>
</feature>
<feature type="transmembrane region" description="Helical" evidence="3">
    <location>
        <begin position="341"/>
        <end position="359"/>
    </location>
</feature>
<feature type="coiled-coil region" evidence="1">
    <location>
        <begin position="9"/>
        <end position="43"/>
    </location>
</feature>
<feature type="transmembrane region" description="Helical" evidence="3">
    <location>
        <begin position="439"/>
        <end position="456"/>
    </location>
</feature>
<accession>A0ABW9UEL7</accession>
<keyword evidence="5" id="KW-1185">Reference proteome</keyword>
<feature type="transmembrane region" description="Helical" evidence="3">
    <location>
        <begin position="207"/>
        <end position="223"/>
    </location>
</feature>
<sequence>MRWKNIPKIRTTKGAIMDLELRVAALEKRVKELELLLDHVLNRPNASESERTEISAPAIEHAQPAPRPQLQQETVPAVPAKEPAPPRDWEHLIARVWLPRIFIIVFLLGVLWGFTAAVSAGFITEPVRCLLGVVAAGLMYWQGEAQIRRKRTALGQVLLGGASGVLILSLFAAHMLFELIPSWFAFVLYIVSIAASVFIAIRHRSQALMIITLLAGYLVPFMVDSAHPNMWIFAGYEGLFSMAMMVLSLRYAFRGAYFTAFGVLHLPLLISTLLSHSESDKPAVLTVIILQHLLLFGISLLRSEDSRIGQRITLFLSFGLVAAWTYGFYGTAVNDRHVYEWMLALWSLLYIGTSSWLYLQKRAFSVHVSIATFSIFLWLIFVLHADQAGSALLVEGGIALCLGVRFQSRLQQISGALTYFIGMLFVLTHPIHDIGSHETFAWFVLVATIGGLYAFYRSSAQKGLAPSRISLLLLWMAFILLLIFVSQVTNALTKALNSDYQHLVLSGVWAIYAVLLIVAGLFVRKAKANLIGILFLFVTLLKIIFIDLPDVSTAIRAILFIGLGAIGVGISRLFYKRK</sequence>
<dbReference type="Pfam" id="PF10101">
    <property type="entry name" value="DUF2339"/>
    <property type="match status" value="2"/>
</dbReference>
<feature type="transmembrane region" description="Helical" evidence="3">
    <location>
        <begin position="229"/>
        <end position="249"/>
    </location>
</feature>
<feature type="transmembrane region" description="Helical" evidence="3">
    <location>
        <begin position="97"/>
        <end position="114"/>
    </location>
</feature>
<feature type="transmembrane region" description="Helical" evidence="3">
    <location>
        <begin position="153"/>
        <end position="177"/>
    </location>
</feature>
<gene>
    <name evidence="4" type="ORF">GON05_25085</name>
</gene>
<proteinExistence type="predicted"/>
<name>A0ABW9UEL7_9BACL</name>
<comment type="caution">
    <text evidence="4">The sequence shown here is derived from an EMBL/GenBank/DDBJ whole genome shotgun (WGS) entry which is preliminary data.</text>
</comment>
<feature type="transmembrane region" description="Helical" evidence="3">
    <location>
        <begin position="389"/>
        <end position="406"/>
    </location>
</feature>
<feature type="transmembrane region" description="Helical" evidence="3">
    <location>
        <begin position="366"/>
        <end position="383"/>
    </location>
</feature>
<feature type="transmembrane region" description="Helical" evidence="3">
    <location>
        <begin position="468"/>
        <end position="488"/>
    </location>
</feature>
<evidence type="ECO:0000256" key="3">
    <source>
        <dbReference type="SAM" id="Phobius"/>
    </source>
</evidence>
<feature type="transmembrane region" description="Helical" evidence="3">
    <location>
        <begin position="120"/>
        <end position="141"/>
    </location>
</feature>
<dbReference type="PANTHER" id="PTHR38434">
    <property type="entry name" value="BLL2549 PROTEIN"/>
    <property type="match status" value="1"/>
</dbReference>
<feature type="transmembrane region" description="Helical" evidence="3">
    <location>
        <begin position="413"/>
        <end position="432"/>
    </location>
</feature>
<evidence type="ECO:0000313" key="4">
    <source>
        <dbReference type="EMBL" id="MVQ37901.1"/>
    </source>
</evidence>
<evidence type="ECO:0000313" key="5">
    <source>
        <dbReference type="Proteomes" id="UP000467637"/>
    </source>
</evidence>
<dbReference type="EMBL" id="WSEM01000020">
    <property type="protein sequence ID" value="MVQ37901.1"/>
    <property type="molecule type" value="Genomic_DNA"/>
</dbReference>
<keyword evidence="3" id="KW-0472">Membrane</keyword>
<feature type="transmembrane region" description="Helical" evidence="3">
    <location>
        <begin position="282"/>
        <end position="300"/>
    </location>
</feature>
<dbReference type="PANTHER" id="PTHR38434:SF1">
    <property type="entry name" value="BLL2549 PROTEIN"/>
    <property type="match status" value="1"/>
</dbReference>
<keyword evidence="3" id="KW-0812">Transmembrane</keyword>
<feature type="transmembrane region" description="Helical" evidence="3">
    <location>
        <begin position="256"/>
        <end position="276"/>
    </location>
</feature>
<organism evidence="4 5">
    <name type="scientific">Paenibacillus anseongense</name>
    <dbReference type="NCBI Taxonomy" id="2682845"/>
    <lineage>
        <taxon>Bacteria</taxon>
        <taxon>Bacillati</taxon>
        <taxon>Bacillota</taxon>
        <taxon>Bacilli</taxon>
        <taxon>Bacillales</taxon>
        <taxon>Paenibacillaceae</taxon>
        <taxon>Paenibacillus</taxon>
    </lineage>
</organism>
<feature type="transmembrane region" description="Helical" evidence="3">
    <location>
        <begin position="312"/>
        <end position="329"/>
    </location>
</feature>
<dbReference type="InterPro" id="IPR019286">
    <property type="entry name" value="DUF2339_TM"/>
</dbReference>
<dbReference type="Proteomes" id="UP000467637">
    <property type="component" value="Unassembled WGS sequence"/>
</dbReference>